<proteinExistence type="predicted"/>
<evidence type="ECO:0000313" key="2">
    <source>
        <dbReference type="Proteomes" id="UP000024635"/>
    </source>
</evidence>
<dbReference type="EMBL" id="JARK01001337">
    <property type="protein sequence ID" value="EYC34487.1"/>
    <property type="molecule type" value="Genomic_DNA"/>
</dbReference>
<dbReference type="AlphaFoldDB" id="A0A016W5C9"/>
<organism evidence="1 2">
    <name type="scientific">Ancylostoma ceylanicum</name>
    <dbReference type="NCBI Taxonomy" id="53326"/>
    <lineage>
        <taxon>Eukaryota</taxon>
        <taxon>Metazoa</taxon>
        <taxon>Ecdysozoa</taxon>
        <taxon>Nematoda</taxon>
        <taxon>Chromadorea</taxon>
        <taxon>Rhabditida</taxon>
        <taxon>Rhabditina</taxon>
        <taxon>Rhabditomorpha</taxon>
        <taxon>Strongyloidea</taxon>
        <taxon>Ancylostomatidae</taxon>
        <taxon>Ancylostomatinae</taxon>
        <taxon>Ancylostoma</taxon>
    </lineage>
</organism>
<sequence length="227" mass="26234">MIFISEYTLYIPKWPTTAPRAMGRDLLLTAFQQLTSSSPTKCGCRKLYWVRFAYVYDARPLECRQQGTTPHGIYAVRLSATSEYTYYIRPDCVETLRLKSPTRRHLNQSCASRLDTAPSPNTTIMRRLDAAADPTDPTSCTKSSRKYCFKSFIILEVVVQEFADNDQVLSGYIYFLFQLTFQRNRRLRRPESGPQSSFLYSRQRNASSHVSYVETSDRIRNNNLRSG</sequence>
<dbReference type="Proteomes" id="UP000024635">
    <property type="component" value="Unassembled WGS sequence"/>
</dbReference>
<accession>A0A016W5C9</accession>
<gene>
    <name evidence="1" type="primary">Acey_s0001.g44</name>
    <name evidence="1" type="ORF">Y032_0001g44</name>
</gene>
<name>A0A016W5C9_9BILA</name>
<protein>
    <submittedName>
        <fullName evidence="1">Uncharacterized protein</fullName>
    </submittedName>
</protein>
<comment type="caution">
    <text evidence="1">The sequence shown here is derived from an EMBL/GenBank/DDBJ whole genome shotgun (WGS) entry which is preliminary data.</text>
</comment>
<evidence type="ECO:0000313" key="1">
    <source>
        <dbReference type="EMBL" id="EYC34487.1"/>
    </source>
</evidence>
<keyword evidence="2" id="KW-1185">Reference proteome</keyword>
<reference evidence="2" key="1">
    <citation type="journal article" date="2015" name="Nat. Genet.">
        <title>The genome and transcriptome of the zoonotic hookworm Ancylostoma ceylanicum identify infection-specific gene families.</title>
        <authorList>
            <person name="Schwarz E.M."/>
            <person name="Hu Y."/>
            <person name="Antoshechkin I."/>
            <person name="Miller M.M."/>
            <person name="Sternberg P.W."/>
            <person name="Aroian R.V."/>
        </authorList>
    </citation>
    <scope>NUCLEOTIDE SEQUENCE</scope>
    <source>
        <strain evidence="2">HY135</strain>
    </source>
</reference>